<dbReference type="Proteomes" id="UP000078597">
    <property type="component" value="Unassembled WGS sequence"/>
</dbReference>
<feature type="compositionally biased region" description="Basic and acidic residues" evidence="1">
    <location>
        <begin position="1304"/>
        <end position="1317"/>
    </location>
</feature>
<protein>
    <submittedName>
        <fullName evidence="3">Uncharacterized protein</fullName>
    </submittedName>
</protein>
<evidence type="ECO:0000256" key="2">
    <source>
        <dbReference type="SAM" id="Phobius"/>
    </source>
</evidence>
<organism evidence="3 4">
    <name type="scientific">Plasmodium malariae</name>
    <dbReference type="NCBI Taxonomy" id="5858"/>
    <lineage>
        <taxon>Eukaryota</taxon>
        <taxon>Sar</taxon>
        <taxon>Alveolata</taxon>
        <taxon>Apicomplexa</taxon>
        <taxon>Aconoidasida</taxon>
        <taxon>Haemosporida</taxon>
        <taxon>Plasmodiidae</taxon>
        <taxon>Plasmodium</taxon>
        <taxon>Plasmodium (Plasmodium)</taxon>
    </lineage>
</organism>
<feature type="region of interest" description="Disordered" evidence="1">
    <location>
        <begin position="709"/>
        <end position="736"/>
    </location>
</feature>
<proteinExistence type="predicted"/>
<sequence length="2080" mass="243362">MDERKTRKKNVIVEKIKQTKEERILKKFEEAKLKWDKQSQIIKEKTKKKETLADQGDKYREKNELNTLIDYINKEEKKKVNWTENLRDGCEKIKFKETVKKIDLTSKASEWNKNLFDKVFKKGEENDEQIDGNNNEKGQLWKEYRYVKNKDLKKEEYEAVIVEKIKKNIDFVLSNFAVPLTHDLYVQGEKVQLPVEEKDDKNGLADGERKEEHIKKVNVDGSPATSSTDIIAAIGGDIGACSITVTDTSNPRNELKKEEYLKTNCECINISNCGREVISKSVTLSNYSSSIIIFRISVKKKLKVSSKLKKNEEIIKMKDAIYYDQVKNYNVFVSPNTGYIKPRGKKKINFTFIFSYFVNAFGCVTIKYLCYNKIFKKRIHLHVDSFHKACALKEVAELEEVGDGKEVDKANVEKGREQNKACSPRQVDAVNGLPHIDMSVLCKILNFLNFNYHINLNEHNITPFCAMMEKAKGAFYLKLNHFQGDLSRLLEEERYLEWGNTNEKVEVINIDNMNGNGVHDIERNTNICVDNYEKWNNIPSREITYSINRKNNLFKRNIQMLFSTKDKHNPRTDKILKTCMKNFFNYMKRKFISSFNNYYSYDYEYNFFKTHVQWMNLSTSILSSLQLNDLIHNVHAIMHNEKGHTIDIDKRVDPSSTREQCLNAFFNIRERFSFKKENLLILFASIVRGYVIDLIEVYLSVRSDRNSGKCISRGKGRDRERDSDKKDNTMKTVNKSTTILQNELNVYHTQSSHCVKEAGKVLKRKKKKHTTGAQGNEEEDGEAEEKGEEEADEDVDEEVDEDVDEDVDEEVDEEAEKEKDIGTGEVKKDKFSEYLNNLKNAFYKNFLHTYPHTIRKNYFTILTNFIYLQNKLNSSKSFYFFSYLQFINFAKHLLLKKKVQFNMCSSEESVFVQMNSRLFSYVVAYIRSLYEQSVCSTGIADDIGGIGGIGGTSSTSSINIDSNYFGNTNFRSKKINEIKQLIGKLFASICICAKNNVKNIYIFFDHPYNKMDENCDMEKYIFEKNFIQNIFNFFLFPYLRSFITHCSSLFYQLNLLNDEKKILLFCSHIFSTIKIKETESQRENIAYVGGEYIEVSNNPNEESHLPVDDNRLPVDDNRLPVDYNRLPEEGNRFSCPITFPAEEIADLVKDQMDKEIIHDSESGNNVSAFFQNFKIDDEYARAVYKRTSEVDKRSSLEGKNCKQEEVAEAAVAVQGGVERGEGNIYFISDKEMFSQLVYEQHTEWLKKNAEECMKYLEQMHKREVRTNEEGLEGVEEVVITEYHKGLVQEEEEKKKKKKKREKIMKREQKKQTQESETKQSQQDGMIERMEHSRRKEEMCANFDEEKEGVEKDKVKSKRKGEKKKKEKKKKKNYAKGEGNSDCVIARRTQKDDRHVENAQSKYYHYYHFIKLFHILNACTYVVDDEKVLMNKEIAMAMPEMEMMTKPRMETTDSIRCYNVFRKKINIKKGHVLSTSTFCLLYILNVISLDQVNNLHRNILTYPSCFLYKDYIKCNRSLLLKAFQKILNFFNFENNMNKVSFSMNIPLSPTFNFLQIEGAVLPSHHNETMQEEKQNRFDVKEKEEGTSRHNLCNVHNIVKAKDEILVQNCRNCQNCQNCQNCRNCQNCQNYQNCQNCQKWEYRLKENKMKYICIISPNIKSDILLFSNLKKIIEWIKLINMVIFLNISHVYICGDLFLLFLFFLYDTHILKARICMNRRGMFYIALERNKKIIGKGKRGAYSGSGHKNRREKRKIREDEGSENREGEGYQGNTDEIDNTYNTNNADDGSNLLLTKQYVNLQILDMQYFSDDLLLLLKVSIFNIFNLCKTYKVNIHFPYDIYINPKQSVHPNIAAPVYCTLPYKNYDSMINTAKKNFLNKYKNKIKSMHLLHVQQGGTSPYVGSYWESSGQAIREAIINTETDLRVNGTEQSRVHRDVNPENHNCKGMVAAHRVVIISLWDIGTRTLNNIFKNIKKENKILWLCGSFEKNIKKTYKSSLKVFQYFLKEYHEHVRGTENNDTNRTNTIVPINNLIILNKDIYSLYFYHVPKNLYIPFLFTDYKILVDIADRKYSKIEALSACLT</sequence>
<feature type="compositionally biased region" description="Basic and acidic residues" evidence="1">
    <location>
        <begin position="1325"/>
        <end position="1338"/>
    </location>
</feature>
<keyword evidence="2" id="KW-1133">Transmembrane helix</keyword>
<feature type="region of interest" description="Disordered" evidence="1">
    <location>
        <begin position="765"/>
        <end position="822"/>
    </location>
</feature>
<dbReference type="EMBL" id="FLQW01002947">
    <property type="protein sequence ID" value="SBS94604.1"/>
    <property type="molecule type" value="Genomic_DNA"/>
</dbReference>
<feature type="region of interest" description="Disordered" evidence="1">
    <location>
        <begin position="1734"/>
        <end position="1772"/>
    </location>
</feature>
<feature type="transmembrane region" description="Helical" evidence="2">
    <location>
        <begin position="1469"/>
        <end position="1488"/>
    </location>
</feature>
<feature type="compositionally biased region" description="Acidic residues" evidence="1">
    <location>
        <begin position="776"/>
        <end position="815"/>
    </location>
</feature>
<keyword evidence="2" id="KW-0472">Membrane</keyword>
<feature type="transmembrane region" description="Helical" evidence="2">
    <location>
        <begin position="1676"/>
        <end position="1703"/>
    </location>
</feature>
<feature type="compositionally biased region" description="Basic and acidic residues" evidence="1">
    <location>
        <begin position="715"/>
        <end position="729"/>
    </location>
</feature>
<feature type="compositionally biased region" description="Basic residues" evidence="1">
    <location>
        <begin position="1294"/>
        <end position="1303"/>
    </location>
</feature>
<keyword evidence="2" id="KW-0812">Transmembrane</keyword>
<feature type="compositionally biased region" description="Basic residues" evidence="1">
    <location>
        <begin position="1354"/>
        <end position="1373"/>
    </location>
</feature>
<evidence type="ECO:0000313" key="4">
    <source>
        <dbReference type="Proteomes" id="UP000078597"/>
    </source>
</evidence>
<accession>A0A1A8WQN0</accession>
<feature type="compositionally biased region" description="Basic and acidic residues" evidence="1">
    <location>
        <begin position="1752"/>
        <end position="1765"/>
    </location>
</feature>
<dbReference type="VEuPathDB" id="PlasmoDB:PmUG01_06012000"/>
<evidence type="ECO:0000313" key="3">
    <source>
        <dbReference type="EMBL" id="SBS94604.1"/>
    </source>
</evidence>
<reference evidence="4" key="1">
    <citation type="submission" date="2016-05" db="EMBL/GenBank/DDBJ databases">
        <authorList>
            <person name="Naeem Raeece"/>
        </authorList>
    </citation>
    <scope>NUCLEOTIDE SEQUENCE [LARGE SCALE GENOMIC DNA]</scope>
</reference>
<evidence type="ECO:0000256" key="1">
    <source>
        <dbReference type="SAM" id="MobiDB-lite"/>
    </source>
</evidence>
<name>A0A1A8WQN0_PLAMA</name>
<feature type="transmembrane region" description="Helical" evidence="2">
    <location>
        <begin position="350"/>
        <end position="370"/>
    </location>
</feature>
<gene>
    <name evidence="3" type="ORF">PMALA_043870</name>
</gene>
<feature type="region of interest" description="Disordered" evidence="1">
    <location>
        <begin position="1289"/>
        <end position="1380"/>
    </location>
</feature>